<organism evidence="1 2">
    <name type="scientific">Caldifermentibacillus hisashii</name>
    <dbReference type="NCBI Taxonomy" id="996558"/>
    <lineage>
        <taxon>Bacteria</taxon>
        <taxon>Bacillati</taxon>
        <taxon>Bacillota</taxon>
        <taxon>Bacilli</taxon>
        <taxon>Bacillales</taxon>
        <taxon>Bacillaceae</taxon>
        <taxon>Caldifermentibacillus</taxon>
    </lineage>
</organism>
<accession>A0ABU9K383</accession>
<reference evidence="1 2" key="1">
    <citation type="submission" date="2024-03" db="EMBL/GenBank/DDBJ databases">
        <title>Bacilli Hybrid Assemblies.</title>
        <authorList>
            <person name="Kovac J."/>
        </authorList>
    </citation>
    <scope>NUCLEOTIDE SEQUENCE [LARGE SCALE GENOMIC DNA]</scope>
    <source>
        <strain evidence="1 2">FSL M8-0022</strain>
    </source>
</reference>
<name>A0ABU9K383_9BACI</name>
<proteinExistence type="predicted"/>
<gene>
    <name evidence="1" type="ORF">NST17_20940</name>
</gene>
<protein>
    <submittedName>
        <fullName evidence="1">Uncharacterized protein</fullName>
    </submittedName>
</protein>
<sequence length="101" mass="11718">MKRFYYEFNKNEYYALIAVSIDGNDSYTKAFKKAIEIYMKNVSGNSIEEVLQEGSPIETTMEYAFMKYMYAPNNQKRIVQSLIQEFESVENGVLLIDGSLI</sequence>
<evidence type="ECO:0000313" key="2">
    <source>
        <dbReference type="Proteomes" id="UP001459714"/>
    </source>
</evidence>
<comment type="caution">
    <text evidence="1">The sequence shown here is derived from an EMBL/GenBank/DDBJ whole genome shotgun (WGS) entry which is preliminary data.</text>
</comment>
<dbReference type="RefSeq" id="WP_342021212.1">
    <property type="nucleotide sequence ID" value="NZ_JBBYAK010000003.1"/>
</dbReference>
<dbReference type="EMBL" id="JBBYAK010000003">
    <property type="protein sequence ID" value="MEL3959623.1"/>
    <property type="molecule type" value="Genomic_DNA"/>
</dbReference>
<evidence type="ECO:0000313" key="1">
    <source>
        <dbReference type="EMBL" id="MEL3959623.1"/>
    </source>
</evidence>
<dbReference type="Proteomes" id="UP001459714">
    <property type="component" value="Unassembled WGS sequence"/>
</dbReference>
<keyword evidence="2" id="KW-1185">Reference proteome</keyword>